<feature type="domain" description="Cadherin" evidence="14">
    <location>
        <begin position="272"/>
        <end position="377"/>
    </location>
</feature>
<organism evidence="15 16">
    <name type="scientific">Bucco capensis</name>
    <name type="common">collared puffbird</name>
    <dbReference type="NCBI Taxonomy" id="135168"/>
    <lineage>
        <taxon>Eukaryota</taxon>
        <taxon>Metazoa</taxon>
        <taxon>Chordata</taxon>
        <taxon>Craniata</taxon>
        <taxon>Vertebrata</taxon>
        <taxon>Euteleostomi</taxon>
        <taxon>Archelosauria</taxon>
        <taxon>Archosauria</taxon>
        <taxon>Dinosauria</taxon>
        <taxon>Saurischia</taxon>
        <taxon>Theropoda</taxon>
        <taxon>Coelurosauria</taxon>
        <taxon>Aves</taxon>
        <taxon>Neognathae</taxon>
        <taxon>Neoaves</taxon>
        <taxon>Telluraves</taxon>
        <taxon>Coraciimorphae</taxon>
        <taxon>Piciformes</taxon>
        <taxon>Bucconidae</taxon>
        <taxon>Bucco</taxon>
    </lineage>
</organism>
<dbReference type="FunFam" id="2.10.25.10:FF:000183">
    <property type="entry name" value="Cadherin EGF LAG seven-pass G-type receptor 2"/>
    <property type="match status" value="1"/>
</dbReference>
<dbReference type="InterPro" id="IPR013032">
    <property type="entry name" value="EGF-like_CS"/>
</dbReference>
<feature type="domain" description="EGF-like" evidence="13">
    <location>
        <begin position="683"/>
        <end position="741"/>
    </location>
</feature>
<comment type="caution">
    <text evidence="11">Lacks conserved residue(s) required for the propagation of feature annotation.</text>
</comment>
<proteinExistence type="predicted"/>
<evidence type="ECO:0000259" key="13">
    <source>
        <dbReference type="PROSITE" id="PS50026"/>
    </source>
</evidence>
<evidence type="ECO:0000313" key="16">
    <source>
        <dbReference type="Proteomes" id="UP000534107"/>
    </source>
</evidence>
<keyword evidence="8 11" id="KW-1015">Disulfide bond</keyword>
<dbReference type="PROSITE" id="PS00010">
    <property type="entry name" value="ASX_HYDROXYL"/>
    <property type="match status" value="1"/>
</dbReference>
<dbReference type="InterPro" id="IPR056286">
    <property type="entry name" value="Cadherin_CELSR1-3_9th"/>
</dbReference>
<dbReference type="FunFam" id="2.60.40.60:FF:000010">
    <property type="entry name" value="Cadherin EGF LAG seven-pass G-type receptor 3"/>
    <property type="match status" value="1"/>
</dbReference>
<dbReference type="PANTHER" id="PTHR24026">
    <property type="entry name" value="FAT ATYPICAL CADHERIN-RELATED"/>
    <property type="match status" value="1"/>
</dbReference>
<dbReference type="Pfam" id="PF02210">
    <property type="entry name" value="Laminin_G_2"/>
    <property type="match status" value="1"/>
</dbReference>
<dbReference type="InterPro" id="IPR000152">
    <property type="entry name" value="EGF-type_Asp/Asn_hydroxyl_site"/>
</dbReference>
<dbReference type="PROSITE" id="PS50268">
    <property type="entry name" value="CADHERIN_2"/>
    <property type="match status" value="6"/>
</dbReference>
<keyword evidence="9" id="KW-0325">Glycoprotein</keyword>
<dbReference type="Pfam" id="PF00008">
    <property type="entry name" value="EGF"/>
    <property type="match status" value="2"/>
</dbReference>
<evidence type="ECO:0000256" key="2">
    <source>
        <dbReference type="ARBA" id="ARBA00022536"/>
    </source>
</evidence>
<dbReference type="OrthoDB" id="26203at2759"/>
<feature type="disulfide bond" evidence="11">
    <location>
        <begin position="1254"/>
        <end position="1263"/>
    </location>
</feature>
<dbReference type="FunFam" id="2.10.25.10:FF:000047">
    <property type="entry name" value="Cadherin EGF LAG seven-pass G-type receptor 2"/>
    <property type="match status" value="1"/>
</dbReference>
<dbReference type="PRINTS" id="PR00205">
    <property type="entry name" value="CADHERIN"/>
</dbReference>
<keyword evidence="6" id="KW-1133">Transmembrane helix</keyword>
<feature type="domain" description="EGF-like" evidence="13">
    <location>
        <begin position="1029"/>
        <end position="1065"/>
    </location>
</feature>
<evidence type="ECO:0000256" key="1">
    <source>
        <dbReference type="ARBA" id="ARBA00004370"/>
    </source>
</evidence>
<evidence type="ECO:0000313" key="15">
    <source>
        <dbReference type="EMBL" id="NXH20721.1"/>
    </source>
</evidence>
<gene>
    <name evidence="15" type="primary">Celsr2_0</name>
    <name evidence="15" type="ORF">BUCCAP_R11079</name>
</gene>
<dbReference type="FunFam" id="2.60.40.60:FF:000029">
    <property type="entry name" value="Cadherin EGF LAG seven-pass G-type receptor 3"/>
    <property type="match status" value="1"/>
</dbReference>
<dbReference type="InterPro" id="IPR013320">
    <property type="entry name" value="ConA-like_dom_sf"/>
</dbReference>
<accession>A0A7K9I3R2</accession>
<feature type="domain" description="Cadherin" evidence="14">
    <location>
        <begin position="9"/>
        <end position="66"/>
    </location>
</feature>
<dbReference type="SUPFAM" id="SSF49313">
    <property type="entry name" value="Cadherin-like"/>
    <property type="match status" value="6"/>
</dbReference>
<comment type="subcellular location">
    <subcellularLocation>
        <location evidence="1">Membrane</location>
    </subcellularLocation>
</comment>
<dbReference type="InterPro" id="IPR000742">
    <property type="entry name" value="EGF"/>
</dbReference>
<dbReference type="FunFam" id="2.60.40.60:FF:000044">
    <property type="entry name" value="Cadherin, EGF LAG seven-pass G-type receptor 3"/>
    <property type="match status" value="1"/>
</dbReference>
<feature type="domain" description="Cadherin" evidence="14">
    <location>
        <begin position="169"/>
        <end position="271"/>
    </location>
</feature>
<feature type="domain" description="EGF-like" evidence="13">
    <location>
        <begin position="1190"/>
        <end position="1226"/>
    </location>
</feature>
<comment type="caution">
    <text evidence="15">The sequence shown here is derived from an EMBL/GenBank/DDBJ whole genome shotgun (WGS) entry which is preliminary data.</text>
</comment>
<reference evidence="15 16" key="1">
    <citation type="submission" date="2019-09" db="EMBL/GenBank/DDBJ databases">
        <title>Bird 10,000 Genomes (B10K) Project - Family phase.</title>
        <authorList>
            <person name="Zhang G."/>
        </authorList>
    </citation>
    <scope>NUCLEOTIDE SEQUENCE [LARGE SCALE GENOMIC DNA]</scope>
    <source>
        <strain evidence="15">B10K-DU-001-16</strain>
        <tissue evidence="15">Muscle</tissue>
    </source>
</reference>
<dbReference type="PROSITE" id="PS50026">
    <property type="entry name" value="EGF_3"/>
    <property type="match status" value="6"/>
</dbReference>
<feature type="domain" description="EGF-like" evidence="13">
    <location>
        <begin position="783"/>
        <end position="821"/>
    </location>
</feature>
<feature type="disulfide bond" evidence="11">
    <location>
        <begin position="1216"/>
        <end position="1225"/>
    </location>
</feature>
<feature type="domain" description="EGF-like" evidence="13">
    <location>
        <begin position="743"/>
        <end position="779"/>
    </location>
</feature>
<dbReference type="PROSITE" id="PS50025">
    <property type="entry name" value="LAM_G_DOMAIN"/>
    <property type="match status" value="1"/>
</dbReference>
<dbReference type="Gene3D" id="2.60.40.60">
    <property type="entry name" value="Cadherins"/>
    <property type="match status" value="6"/>
</dbReference>
<dbReference type="InterPro" id="IPR015919">
    <property type="entry name" value="Cadherin-like_sf"/>
</dbReference>
<feature type="disulfide bond" evidence="11">
    <location>
        <begin position="731"/>
        <end position="740"/>
    </location>
</feature>
<evidence type="ECO:0000256" key="10">
    <source>
        <dbReference type="PROSITE-ProRule" id="PRU00043"/>
    </source>
</evidence>
<dbReference type="FunFam" id="2.60.40.60:FF:000023">
    <property type="entry name" value="Cadherin EGF LAG seven-pass G-type receptor 3"/>
    <property type="match status" value="1"/>
</dbReference>
<keyword evidence="2 11" id="KW-0245">EGF-like domain</keyword>
<dbReference type="GO" id="GO:0005509">
    <property type="term" value="F:calcium ion binding"/>
    <property type="evidence" value="ECO:0007669"/>
    <property type="project" value="UniProtKB-UniRule"/>
</dbReference>
<dbReference type="Gene3D" id="2.10.25.10">
    <property type="entry name" value="Laminin"/>
    <property type="match status" value="6"/>
</dbReference>
<dbReference type="FunFam" id="2.10.25.10:FF:000089">
    <property type="entry name" value="Cadherin EGF LAG seven-pass G-type receptor 3"/>
    <property type="match status" value="1"/>
</dbReference>
<keyword evidence="3" id="KW-0812">Transmembrane</keyword>
<feature type="disulfide bond" evidence="11">
    <location>
        <begin position="769"/>
        <end position="778"/>
    </location>
</feature>
<feature type="disulfide bond" evidence="11">
    <location>
        <begin position="1055"/>
        <end position="1064"/>
    </location>
</feature>
<keyword evidence="16" id="KW-1185">Reference proteome</keyword>
<dbReference type="Pfam" id="PF12661">
    <property type="entry name" value="hEGF"/>
    <property type="match status" value="1"/>
</dbReference>
<evidence type="ECO:0000256" key="11">
    <source>
        <dbReference type="PROSITE-ProRule" id="PRU00076"/>
    </source>
</evidence>
<keyword evidence="5 10" id="KW-0106">Calcium</keyword>
<evidence type="ECO:0000256" key="4">
    <source>
        <dbReference type="ARBA" id="ARBA00022737"/>
    </source>
</evidence>
<evidence type="ECO:0000256" key="7">
    <source>
        <dbReference type="ARBA" id="ARBA00023136"/>
    </source>
</evidence>
<evidence type="ECO:0000259" key="14">
    <source>
        <dbReference type="PROSITE" id="PS50268"/>
    </source>
</evidence>
<name>A0A7K9I3R2_9PICI</name>
<dbReference type="FunFam" id="2.60.40.60:FF:000038">
    <property type="entry name" value="Cadherin EGF LAG seven-pass G-type receptor 3"/>
    <property type="match status" value="1"/>
</dbReference>
<dbReference type="InterPro" id="IPR001791">
    <property type="entry name" value="Laminin_G"/>
</dbReference>
<dbReference type="SMART" id="SM00179">
    <property type="entry name" value="EGF_CA"/>
    <property type="match status" value="4"/>
</dbReference>
<sequence>LETGADFPFTINNSTGWIVVASELDREAVDFYSFGVEAQDQGNPPMASSASVSVTILDVNDNSPEFTQREYGARLNEDAAVGTSVLTVSAIDRDANSVITYQISSGNTRNRFSITSQSGGGLISLALPLDYKLERQYLLTIAASDGTRQDTAQVVVNVTDANTHRPVFQSSHYTVNVNEDRPVGTTVVVISATDEDTGENARITYLMEDSIPQFRIAAETGAVTTQMELDYEDQVSYTLAITARDNGIPQKSDTTYLEILVSDVNDNAPQFLRDSYQGSVYEDVPAFTSVLQVSATDRDSGLNGRVFYTFQGGDDGDGDFIIESTSGIVRTLRRLDRENVPFYTLRAFAVDKGVPAKRTPVEIQVTVLDVNDNPPVFERDEFDIFVEENSPIGLVVARITATDPDEGTNAQIMYQIVEGNIPEVFQLDIFSGELTALADLDYESKAEYIMVVQATSAPLVSRATVHVRLRDTNDNSPQLKNFEILFNNYITNRSGSFPGGVIGRIPAYDPDVSDSLTYAFEQGNELNLVLLDPRSGDLRLSPALDNNRPLEAVMRVSVSDGVHSATAQCTLRVTVITDEMLSNSITLRLADMSQERFLSPLLSRFLEGVATVLATPRHRVILFNIQTDTDVGTARILNVSLSALQPAAGHGARFFSSEELQERLYLNRSLLAAISAQRVLPFDDNICLREPCENYMRCVSVLQFDSSAPFLASDTILFRPIHPVTGLRCRCPPGFTGDYCETEIDLCYSSPCGTNGRCRSREGGYTCECHEDFTGEHCELSARGGRCAPGVCRNGGTCLNLLVGGFRCQCPPGHYEKPFCTMSTRSFPPSSFLTFRGLRQRFHFTLALTFATKERDGLLLYNGRFNERHDFVALEIVGEQVQLTFSAGWEPGGWSAAGGCRAGGRLQPQADVGPQPVLGRSGLPQGPSEQKVAVVTVDDCDTGMALRFGSTLGNYSCAAQGTQSGSKKSLDLTGPLLLGGVPTLPESFPIRSRHFVGCMRHLHIDQRPIDMAAFIEYKPRAHPTGCPAKKTLCDANTCHNGGTCVHEWDTFSCRCPLGFGGKTCQEEMANPQRFLGSSHMSWSGLALPISLPWHLGLMFRPRHPRGLLLQATAGPHTTLTLQAGADVAGELQGLRLRTLSVGGLLGDTGTVEQGFRGCLQGVRVGEPSGSMVSLSVAQAAQVNVERGCALPDPCDSGPCPTHSYCSDDWDSFSCRCHPGYFGDSCVSACALNPCQSLATCARRPGTAHGYTCECPQGHFGSYCEHK</sequence>
<dbReference type="EMBL" id="VWZO01018733">
    <property type="protein sequence ID" value="NXH20721.1"/>
    <property type="molecule type" value="Genomic_DNA"/>
</dbReference>
<dbReference type="SUPFAM" id="SSF57196">
    <property type="entry name" value="EGF/Laminin"/>
    <property type="match status" value="4"/>
</dbReference>
<evidence type="ECO:0000256" key="6">
    <source>
        <dbReference type="ARBA" id="ARBA00022989"/>
    </source>
</evidence>
<feature type="non-terminal residue" evidence="15">
    <location>
        <position position="1266"/>
    </location>
</feature>
<dbReference type="InterPro" id="IPR002126">
    <property type="entry name" value="Cadherin-like_dom"/>
</dbReference>
<dbReference type="AlphaFoldDB" id="A0A7K9I3R2"/>
<dbReference type="Proteomes" id="UP000534107">
    <property type="component" value="Unassembled WGS sequence"/>
</dbReference>
<dbReference type="CDD" id="cd00110">
    <property type="entry name" value="LamG"/>
    <property type="match status" value="1"/>
</dbReference>
<dbReference type="PROSITE" id="PS01186">
    <property type="entry name" value="EGF_2"/>
    <property type="match status" value="2"/>
</dbReference>
<dbReference type="SMART" id="SM00181">
    <property type="entry name" value="EGF"/>
    <property type="match status" value="6"/>
</dbReference>
<dbReference type="FunFam" id="2.10.25.10:FF:000156">
    <property type="entry name" value="cadherin EGF LAG seven-pass G-type receptor 2"/>
    <property type="match status" value="1"/>
</dbReference>
<evidence type="ECO:0000256" key="3">
    <source>
        <dbReference type="ARBA" id="ARBA00022692"/>
    </source>
</evidence>
<evidence type="ECO:0000256" key="8">
    <source>
        <dbReference type="ARBA" id="ARBA00023157"/>
    </source>
</evidence>
<evidence type="ECO:0000256" key="5">
    <source>
        <dbReference type="ARBA" id="ARBA00022837"/>
    </source>
</evidence>
<dbReference type="PANTHER" id="PTHR24026:SF32">
    <property type="entry name" value="CADHERIN EGF LAG SEVEN-PASS G-TYPE RECEPTOR 2"/>
    <property type="match status" value="1"/>
</dbReference>
<dbReference type="Pfam" id="PF23592">
    <property type="entry name" value="Cadherin_CELSR2_9th"/>
    <property type="match status" value="1"/>
</dbReference>
<dbReference type="SMART" id="SM00282">
    <property type="entry name" value="LamG"/>
    <property type="match status" value="1"/>
</dbReference>
<dbReference type="GO" id="GO:0005886">
    <property type="term" value="C:plasma membrane"/>
    <property type="evidence" value="ECO:0007669"/>
    <property type="project" value="InterPro"/>
</dbReference>
<dbReference type="PROSITE" id="PS00022">
    <property type="entry name" value="EGF_1"/>
    <property type="match status" value="5"/>
</dbReference>
<keyword evidence="4" id="KW-0677">Repeat</keyword>
<feature type="non-terminal residue" evidence="15">
    <location>
        <position position="1"/>
    </location>
</feature>
<dbReference type="InterPro" id="IPR001881">
    <property type="entry name" value="EGF-like_Ca-bd_dom"/>
</dbReference>
<dbReference type="SMART" id="SM00112">
    <property type="entry name" value="CA"/>
    <property type="match status" value="6"/>
</dbReference>
<feature type="domain" description="Cadherin" evidence="14">
    <location>
        <begin position="67"/>
        <end position="168"/>
    </location>
</feature>
<protein>
    <submittedName>
        <fullName evidence="15">CELR2 protein</fullName>
    </submittedName>
</protein>
<feature type="domain" description="Cadherin" evidence="14">
    <location>
        <begin position="498"/>
        <end position="602"/>
    </location>
</feature>
<keyword evidence="7" id="KW-0472">Membrane</keyword>
<dbReference type="Pfam" id="PF00028">
    <property type="entry name" value="Cadherin"/>
    <property type="match status" value="5"/>
</dbReference>
<dbReference type="PROSITE" id="PS00232">
    <property type="entry name" value="CADHERIN_1"/>
    <property type="match status" value="4"/>
</dbReference>
<feature type="domain" description="EGF-like" evidence="13">
    <location>
        <begin position="1227"/>
        <end position="1264"/>
    </location>
</feature>
<dbReference type="SUPFAM" id="SSF49899">
    <property type="entry name" value="Concanavalin A-like lectins/glucanases"/>
    <property type="match status" value="2"/>
</dbReference>
<dbReference type="GO" id="GO:0007156">
    <property type="term" value="P:homophilic cell adhesion via plasma membrane adhesion molecules"/>
    <property type="evidence" value="ECO:0007669"/>
    <property type="project" value="InterPro"/>
</dbReference>
<evidence type="ECO:0000259" key="12">
    <source>
        <dbReference type="PROSITE" id="PS50025"/>
    </source>
</evidence>
<dbReference type="CDD" id="cd00054">
    <property type="entry name" value="EGF_CA"/>
    <property type="match status" value="5"/>
</dbReference>
<dbReference type="InterPro" id="IPR020894">
    <property type="entry name" value="Cadherin_CS"/>
</dbReference>
<feature type="domain" description="Laminin G" evidence="12">
    <location>
        <begin position="822"/>
        <end position="1026"/>
    </location>
</feature>
<dbReference type="Gene3D" id="2.60.120.200">
    <property type="match status" value="2"/>
</dbReference>
<dbReference type="CDD" id="cd11304">
    <property type="entry name" value="Cadherin_repeat"/>
    <property type="match status" value="6"/>
</dbReference>
<feature type="domain" description="Cadherin" evidence="14">
    <location>
        <begin position="378"/>
        <end position="479"/>
    </location>
</feature>
<evidence type="ECO:0000256" key="9">
    <source>
        <dbReference type="ARBA" id="ARBA00023180"/>
    </source>
</evidence>